<accession>A0A2T1KPW2</accession>
<gene>
    <name evidence="2" type="ORF">C7H09_04865</name>
</gene>
<organism evidence="2 3">
    <name type="scientific">Marinobacter fuscus</name>
    <dbReference type="NCBI Taxonomy" id="2109942"/>
    <lineage>
        <taxon>Bacteria</taxon>
        <taxon>Pseudomonadati</taxon>
        <taxon>Pseudomonadota</taxon>
        <taxon>Gammaproteobacteria</taxon>
        <taxon>Pseudomonadales</taxon>
        <taxon>Marinobacteraceae</taxon>
        <taxon>Marinobacter</taxon>
    </lineage>
</organism>
<dbReference type="Pfam" id="PF12681">
    <property type="entry name" value="Glyoxalase_2"/>
    <property type="match status" value="1"/>
</dbReference>
<dbReference type="Gene3D" id="3.10.180.10">
    <property type="entry name" value="2,3-Dihydroxybiphenyl 1,2-Dioxygenase, domain 1"/>
    <property type="match status" value="1"/>
</dbReference>
<evidence type="ECO:0000313" key="2">
    <source>
        <dbReference type="EMBL" id="PSF12070.1"/>
    </source>
</evidence>
<name>A0A2T1KPW2_9GAMM</name>
<dbReference type="EMBL" id="PXNP01000018">
    <property type="protein sequence ID" value="PSF12070.1"/>
    <property type="molecule type" value="Genomic_DNA"/>
</dbReference>
<dbReference type="InterPro" id="IPR029068">
    <property type="entry name" value="Glyas_Bleomycin-R_OHBP_Dase"/>
</dbReference>
<evidence type="ECO:0000259" key="1">
    <source>
        <dbReference type="PROSITE" id="PS51819"/>
    </source>
</evidence>
<dbReference type="RefSeq" id="WP_106761487.1">
    <property type="nucleotide sequence ID" value="NZ_PXNP01000018.1"/>
</dbReference>
<dbReference type="PANTHER" id="PTHR21366:SF22">
    <property type="entry name" value="VOC DOMAIN-CONTAINING PROTEIN"/>
    <property type="match status" value="1"/>
</dbReference>
<dbReference type="PROSITE" id="PS51819">
    <property type="entry name" value="VOC"/>
    <property type="match status" value="1"/>
</dbReference>
<reference evidence="2 3" key="1">
    <citation type="submission" date="2018-03" db="EMBL/GenBank/DDBJ databases">
        <title>Marinobacter brunus sp. nov., a marine bacterium of Gamma-proteobacteria isolated from the surface seawater of the South China Sea.</title>
        <authorList>
            <person name="Cheng H."/>
            <person name="Wu Y.-H."/>
            <person name="Xamxidin M."/>
            <person name="Xu X.-W."/>
        </authorList>
    </citation>
    <scope>NUCLEOTIDE SEQUENCE [LARGE SCALE GENOMIC DNA]</scope>
    <source>
        <strain evidence="2 3">NH169-3</strain>
    </source>
</reference>
<sequence>MKLGYTIIYVPKVEESLAFFEAAFGFSRRFLHESGDYGELETGETTLAFASYELGSMNFPDGIVGASESTKPLGFEVAMVTTDVAGSHTKALSKGATEVKAPESKPWGQTVSYVRCPDGILVEICSPVSV</sequence>
<dbReference type="AlphaFoldDB" id="A0A2T1KPW2"/>
<dbReference type="OrthoDB" id="9798430at2"/>
<comment type="caution">
    <text evidence="2">The sequence shown here is derived from an EMBL/GenBank/DDBJ whole genome shotgun (WGS) entry which is preliminary data.</text>
</comment>
<keyword evidence="3" id="KW-1185">Reference proteome</keyword>
<feature type="domain" description="VOC" evidence="1">
    <location>
        <begin position="2"/>
        <end position="127"/>
    </location>
</feature>
<proteinExistence type="predicted"/>
<dbReference type="CDD" id="cd07264">
    <property type="entry name" value="VOC_like"/>
    <property type="match status" value="1"/>
</dbReference>
<protein>
    <submittedName>
        <fullName evidence="2">Glyoxalase</fullName>
    </submittedName>
</protein>
<dbReference type="SUPFAM" id="SSF54593">
    <property type="entry name" value="Glyoxalase/Bleomycin resistance protein/Dihydroxybiphenyl dioxygenase"/>
    <property type="match status" value="1"/>
</dbReference>
<evidence type="ECO:0000313" key="3">
    <source>
        <dbReference type="Proteomes" id="UP000239866"/>
    </source>
</evidence>
<dbReference type="InterPro" id="IPR050383">
    <property type="entry name" value="GlyoxalaseI/FosfomycinResist"/>
</dbReference>
<dbReference type="PANTHER" id="PTHR21366">
    <property type="entry name" value="GLYOXALASE FAMILY PROTEIN"/>
    <property type="match status" value="1"/>
</dbReference>
<dbReference type="InterPro" id="IPR025870">
    <property type="entry name" value="Glyoxalase-like_dom"/>
</dbReference>
<dbReference type="InterPro" id="IPR037523">
    <property type="entry name" value="VOC_core"/>
</dbReference>
<dbReference type="Proteomes" id="UP000239866">
    <property type="component" value="Unassembled WGS sequence"/>
</dbReference>